<dbReference type="InterPro" id="IPR000539">
    <property type="entry name" value="Frizzled/Smoothened_7TM"/>
</dbReference>
<dbReference type="GO" id="GO:0004930">
    <property type="term" value="F:G protein-coupled receptor activity"/>
    <property type="evidence" value="ECO:0007669"/>
    <property type="project" value="UniProtKB-KW"/>
</dbReference>
<evidence type="ECO:0000256" key="7">
    <source>
        <dbReference type="ARBA" id="ARBA00022729"/>
    </source>
</evidence>
<feature type="transmembrane region" description="Helical" evidence="19">
    <location>
        <begin position="290"/>
        <end position="307"/>
    </location>
</feature>
<feature type="chain" id="PRO_5040174697" description="Protein smoothened" evidence="20">
    <location>
        <begin position="23"/>
        <end position="1035"/>
    </location>
</feature>
<protein>
    <recommendedName>
        <fullName evidence="16">Protein smoothened</fullName>
    </recommendedName>
</protein>
<keyword evidence="6 19" id="KW-0812">Transmembrane</keyword>
<evidence type="ECO:0000259" key="21">
    <source>
        <dbReference type="PROSITE" id="PS50038"/>
    </source>
</evidence>
<feature type="region of interest" description="Disordered" evidence="18">
    <location>
        <begin position="846"/>
        <end position="918"/>
    </location>
</feature>
<evidence type="ECO:0000256" key="1">
    <source>
        <dbReference type="ARBA" id="ARBA00004138"/>
    </source>
</evidence>
<evidence type="ECO:0000256" key="5">
    <source>
        <dbReference type="ARBA" id="ARBA00022475"/>
    </source>
</evidence>
<evidence type="ECO:0000256" key="11">
    <source>
        <dbReference type="ARBA" id="ARBA00023157"/>
    </source>
</evidence>
<comment type="subcellular location">
    <subcellularLocation>
        <location evidence="2">Cell membrane</location>
        <topology evidence="2">Multi-pass membrane protein</topology>
    </subcellularLocation>
    <subcellularLocation>
        <location evidence="1">Cell projection</location>
        <location evidence="1">Cilium</location>
    </subcellularLocation>
</comment>
<evidence type="ECO:0000256" key="18">
    <source>
        <dbReference type="SAM" id="MobiDB-lite"/>
    </source>
</evidence>
<evidence type="ECO:0000256" key="9">
    <source>
        <dbReference type="ARBA" id="ARBA00023040"/>
    </source>
</evidence>
<comment type="caution">
    <text evidence="17">Lacks conserved residue(s) required for the propagation of feature annotation.</text>
</comment>
<dbReference type="GO" id="GO:0007389">
    <property type="term" value="P:pattern specification process"/>
    <property type="evidence" value="ECO:0007669"/>
    <property type="project" value="TreeGrafter"/>
</dbReference>
<dbReference type="InterPro" id="IPR036790">
    <property type="entry name" value="Frizzled_dom_sf"/>
</dbReference>
<comment type="similarity">
    <text evidence="3">Belongs to the G-protein coupled receptor Fz/Smo family.</text>
</comment>
<dbReference type="SMART" id="SM00063">
    <property type="entry name" value="FRI"/>
    <property type="match status" value="1"/>
</dbReference>
<dbReference type="Gene3D" id="1.10.2000.10">
    <property type="entry name" value="Frizzled cysteine-rich domain"/>
    <property type="match status" value="1"/>
</dbReference>
<feature type="transmembrane region" description="Helical" evidence="19">
    <location>
        <begin position="259"/>
        <end position="278"/>
    </location>
</feature>
<dbReference type="Proteomes" id="UP001151699">
    <property type="component" value="Chromosome A"/>
</dbReference>
<evidence type="ECO:0000256" key="3">
    <source>
        <dbReference type="ARBA" id="ARBA00008077"/>
    </source>
</evidence>
<dbReference type="OrthoDB" id="10064659at2759"/>
<dbReference type="EMBL" id="WJQU01000001">
    <property type="protein sequence ID" value="KAJ6646366.1"/>
    <property type="molecule type" value="Genomic_DNA"/>
</dbReference>
<feature type="compositionally biased region" description="Polar residues" evidence="18">
    <location>
        <begin position="854"/>
        <end position="863"/>
    </location>
</feature>
<feature type="signal peptide" evidence="20">
    <location>
        <begin position="1"/>
        <end position="22"/>
    </location>
</feature>
<sequence>MILPAIALKLSVILLILHLSCCFQNTVKRSVSDFGQRGSRLPGSNDDDIPDIEPIVGSQNYRINGKKGKDDKPWFDGRDIRHIHCVRPGKCEKLKNSTCFGSKLPYQFTSLDLTDSLSQDESRERLYNYEALRNIPKCWAVIQPFLCAVYVPKCENIGNRDLVYLPSLEMCRITLEPCRILYNTTFFPEFLKCNETLFPSKCNNDVREMKFNATGNCLLPLVPTDSSTSYYKDIEGCGIQCKDPLYTDDEHRQINKLNAWGASLCLVCNLFSIITFLIDWQNANKYPALIIFYINFCFLINCLGWLAQFTPGSREDIVCRKDGTLRHSEPSAGENLSCIVVFVLVFYSQISVMVWFVIFAYSFHLRAVGNAQDRIDKKGSYFHLVAWSFPLVLTITIMALSEVDGNSIVGICFVGYVNHPMRAGFILGPLCGVLLVGGFFIIRGMIMLFDLKNFATGIKSLTVSNKIHLTIVRIGLTTMFAFVFILVAVICQIYEFRNSHLWTAGLRELIICKILSTYTDVHTACKLENRPSVAILQLQLLCLFGSGIVMSSLCWTTSSIDTWKRYIKKKLGYETGNEEIKIRKHKVIAQTWAKRKEFQDKGRLSISFYKSHTDPVGLNFNVNDLNSTATNDISTTWTNYLPGLLRRRFALTGATTNSSSCASRKSSLDSEISVSVRHYSVESRRNSVDSQVSVKIAEVQTKVARRTHGTVKSKTRGRRRDFNATSKRFRRESSTSVESQIVTALKKTSYPSNAFFTSKDKSLKRRNAGIVDTNDITNFLNSVLHNDGISATSDDDNVSRTSVKIQDSRLDFVMRQDMRLSDDEFGGRPKYARSDDDLERNTYPMLQDVIKPANVTSTNNSLKSSKERPDGDRNSKTSLRSMKSRKSSRPNSRRLKKNSKNVTKAPTKKDAAGQFSGLDDSSFASYSSDLEIPTGVQSSYSGVSVAKTHSRNSKTSCDVGTQANSYEIETQTQLTDEYETTERRNESNDKEDDEFTENNQLLTPNKRKESAICSRRDTLSMSENDKLKMLLLPSK</sequence>
<keyword evidence="14" id="KW-0807">Transducer</keyword>
<keyword evidence="13" id="KW-0325">Glycoprotein</keyword>
<keyword evidence="12" id="KW-0675">Receptor</keyword>
<dbReference type="PROSITE" id="PS50038">
    <property type="entry name" value="FZ"/>
    <property type="match status" value="1"/>
</dbReference>
<organism evidence="23 24">
    <name type="scientific">Pseudolycoriella hygida</name>
    <dbReference type="NCBI Taxonomy" id="35572"/>
    <lineage>
        <taxon>Eukaryota</taxon>
        <taxon>Metazoa</taxon>
        <taxon>Ecdysozoa</taxon>
        <taxon>Arthropoda</taxon>
        <taxon>Hexapoda</taxon>
        <taxon>Insecta</taxon>
        <taxon>Pterygota</taxon>
        <taxon>Neoptera</taxon>
        <taxon>Endopterygota</taxon>
        <taxon>Diptera</taxon>
        <taxon>Nematocera</taxon>
        <taxon>Sciaroidea</taxon>
        <taxon>Sciaridae</taxon>
        <taxon>Pseudolycoriella</taxon>
    </lineage>
</organism>
<keyword evidence="15" id="KW-0966">Cell projection</keyword>
<comment type="caution">
    <text evidence="23">The sequence shown here is derived from an EMBL/GenBank/DDBJ whole genome shotgun (WGS) entry which is preliminary data.</text>
</comment>
<feature type="region of interest" description="Disordered" evidence="18">
    <location>
        <begin position="706"/>
        <end position="730"/>
    </location>
</feature>
<keyword evidence="24" id="KW-1185">Reference proteome</keyword>
<evidence type="ECO:0000256" key="13">
    <source>
        <dbReference type="ARBA" id="ARBA00023180"/>
    </source>
</evidence>
<gene>
    <name evidence="23" type="primary">smo</name>
    <name evidence="23" type="ORF">Bhyg_01577</name>
</gene>
<reference evidence="23" key="1">
    <citation type="submission" date="2022-07" db="EMBL/GenBank/DDBJ databases">
        <authorList>
            <person name="Trinca V."/>
            <person name="Uliana J.V.C."/>
            <person name="Torres T.T."/>
            <person name="Ward R.J."/>
            <person name="Monesi N."/>
        </authorList>
    </citation>
    <scope>NUCLEOTIDE SEQUENCE</scope>
    <source>
        <strain evidence="23">HSMRA1968</strain>
        <tissue evidence="23">Whole embryos</tissue>
    </source>
</reference>
<dbReference type="GO" id="GO:0007224">
    <property type="term" value="P:smoothened signaling pathway"/>
    <property type="evidence" value="ECO:0007669"/>
    <property type="project" value="TreeGrafter"/>
</dbReference>
<keyword evidence="4" id="KW-0217">Developmental protein</keyword>
<dbReference type="CDD" id="cd15030">
    <property type="entry name" value="7tmF_SMO_homolog"/>
    <property type="match status" value="1"/>
</dbReference>
<dbReference type="GO" id="GO:0071679">
    <property type="term" value="P:commissural neuron axon guidance"/>
    <property type="evidence" value="ECO:0007669"/>
    <property type="project" value="TreeGrafter"/>
</dbReference>
<dbReference type="PANTHER" id="PTHR11309">
    <property type="entry name" value="FRIZZLED"/>
    <property type="match status" value="1"/>
</dbReference>
<dbReference type="InterPro" id="IPR041771">
    <property type="entry name" value="SMO_CRD"/>
</dbReference>
<dbReference type="InterPro" id="IPR035683">
    <property type="entry name" value="SMO_7TM"/>
</dbReference>
<dbReference type="SUPFAM" id="SSF63501">
    <property type="entry name" value="Frizzled cysteine-rich domain"/>
    <property type="match status" value="1"/>
</dbReference>
<dbReference type="Pfam" id="PF01392">
    <property type="entry name" value="Fz"/>
    <property type="match status" value="1"/>
</dbReference>
<feature type="domain" description="FZ" evidence="21">
    <location>
        <begin position="86"/>
        <end position="205"/>
    </location>
</feature>
<evidence type="ECO:0000256" key="2">
    <source>
        <dbReference type="ARBA" id="ARBA00004651"/>
    </source>
</evidence>
<feature type="transmembrane region" description="Helical" evidence="19">
    <location>
        <begin position="339"/>
        <end position="361"/>
    </location>
</feature>
<evidence type="ECO:0000256" key="14">
    <source>
        <dbReference type="ARBA" id="ARBA00023224"/>
    </source>
</evidence>
<evidence type="ECO:0000256" key="8">
    <source>
        <dbReference type="ARBA" id="ARBA00022989"/>
    </source>
</evidence>
<dbReference type="InterPro" id="IPR017981">
    <property type="entry name" value="GPCR_2-like_7TM"/>
</dbReference>
<evidence type="ECO:0000256" key="12">
    <source>
        <dbReference type="ARBA" id="ARBA00023170"/>
    </source>
</evidence>
<feature type="compositionally biased region" description="Basic residues" evidence="18">
    <location>
        <begin position="706"/>
        <end position="719"/>
    </location>
</feature>
<evidence type="ECO:0000256" key="17">
    <source>
        <dbReference type="PROSITE-ProRule" id="PRU00090"/>
    </source>
</evidence>
<evidence type="ECO:0000313" key="24">
    <source>
        <dbReference type="Proteomes" id="UP001151699"/>
    </source>
</evidence>
<evidence type="ECO:0000256" key="15">
    <source>
        <dbReference type="ARBA" id="ARBA00023273"/>
    </source>
</evidence>
<dbReference type="PRINTS" id="PR00489">
    <property type="entry name" value="FRIZZLED"/>
</dbReference>
<keyword evidence="9" id="KW-0297">G-protein coupled receptor</keyword>
<feature type="compositionally biased region" description="Basic and acidic residues" evidence="18">
    <location>
        <begin position="864"/>
        <end position="875"/>
    </location>
</feature>
<feature type="domain" description="G-protein coupled receptors family 2 profile 2" evidence="22">
    <location>
        <begin position="254"/>
        <end position="486"/>
    </location>
</feature>
<dbReference type="GO" id="GO:0030425">
    <property type="term" value="C:dendrite"/>
    <property type="evidence" value="ECO:0007669"/>
    <property type="project" value="TreeGrafter"/>
</dbReference>
<keyword evidence="10 19" id="KW-0472">Membrane</keyword>
<evidence type="ECO:0000256" key="6">
    <source>
        <dbReference type="ARBA" id="ARBA00022692"/>
    </source>
</evidence>
<feature type="compositionally biased region" description="Basic residues" evidence="18">
    <location>
        <begin position="882"/>
        <end position="899"/>
    </location>
</feature>
<feature type="transmembrane region" description="Helical" evidence="19">
    <location>
        <begin position="470"/>
        <end position="490"/>
    </location>
</feature>
<dbReference type="PANTHER" id="PTHR11309:SF35">
    <property type="entry name" value="PROTEIN SMOOTHENED"/>
    <property type="match status" value="1"/>
</dbReference>
<dbReference type="GO" id="GO:0007417">
    <property type="term" value="P:central nervous system development"/>
    <property type="evidence" value="ECO:0007669"/>
    <property type="project" value="TreeGrafter"/>
</dbReference>
<dbReference type="GO" id="GO:0005929">
    <property type="term" value="C:cilium"/>
    <property type="evidence" value="ECO:0007669"/>
    <property type="project" value="UniProtKB-SubCell"/>
</dbReference>
<dbReference type="PROSITE" id="PS50261">
    <property type="entry name" value="G_PROTEIN_RECEP_F2_4"/>
    <property type="match status" value="1"/>
</dbReference>
<dbReference type="SMART" id="SM01330">
    <property type="entry name" value="Frizzled"/>
    <property type="match status" value="1"/>
</dbReference>
<dbReference type="Pfam" id="PF01534">
    <property type="entry name" value="Frizzled"/>
    <property type="match status" value="1"/>
</dbReference>
<feature type="transmembrane region" description="Helical" evidence="19">
    <location>
        <begin position="381"/>
        <end position="400"/>
    </location>
</feature>
<accession>A0A9Q0NBD6</accession>
<name>A0A9Q0NBD6_9DIPT</name>
<dbReference type="GO" id="GO:0009888">
    <property type="term" value="P:tissue development"/>
    <property type="evidence" value="ECO:0007669"/>
    <property type="project" value="UniProtKB-ARBA"/>
</dbReference>
<feature type="region of interest" description="Disordered" evidence="18">
    <location>
        <begin position="971"/>
        <end position="1011"/>
    </location>
</feature>
<evidence type="ECO:0000256" key="4">
    <source>
        <dbReference type="ARBA" id="ARBA00022473"/>
    </source>
</evidence>
<dbReference type="AlphaFoldDB" id="A0A9Q0NBD6"/>
<evidence type="ECO:0000259" key="22">
    <source>
        <dbReference type="PROSITE" id="PS50261"/>
    </source>
</evidence>
<keyword evidence="5" id="KW-1003">Cell membrane</keyword>
<keyword evidence="11" id="KW-1015">Disulfide bond</keyword>
<dbReference type="GO" id="GO:0005886">
    <property type="term" value="C:plasma membrane"/>
    <property type="evidence" value="ECO:0007669"/>
    <property type="project" value="UniProtKB-SubCell"/>
</dbReference>
<evidence type="ECO:0000256" key="16">
    <source>
        <dbReference type="ARBA" id="ARBA00035037"/>
    </source>
</evidence>
<keyword evidence="7 20" id="KW-0732">Signal</keyword>
<dbReference type="GO" id="GO:0005113">
    <property type="term" value="F:patched binding"/>
    <property type="evidence" value="ECO:0007669"/>
    <property type="project" value="TreeGrafter"/>
</dbReference>
<evidence type="ECO:0000256" key="19">
    <source>
        <dbReference type="SAM" id="Phobius"/>
    </source>
</evidence>
<proteinExistence type="inferred from homology"/>
<evidence type="ECO:0000256" key="20">
    <source>
        <dbReference type="SAM" id="SignalP"/>
    </source>
</evidence>
<evidence type="ECO:0000313" key="23">
    <source>
        <dbReference type="EMBL" id="KAJ6646366.1"/>
    </source>
</evidence>
<feature type="transmembrane region" description="Helical" evidence="19">
    <location>
        <begin position="426"/>
        <end position="449"/>
    </location>
</feature>
<evidence type="ECO:0000256" key="10">
    <source>
        <dbReference type="ARBA" id="ARBA00023136"/>
    </source>
</evidence>
<dbReference type="InterPro" id="IPR015526">
    <property type="entry name" value="Frizzled/SFRP"/>
</dbReference>
<keyword evidence="8 19" id="KW-1133">Transmembrane helix</keyword>
<dbReference type="Gene3D" id="1.20.1070.10">
    <property type="entry name" value="Rhodopsin 7-helix transmembrane proteins"/>
    <property type="match status" value="1"/>
</dbReference>
<dbReference type="InterPro" id="IPR020067">
    <property type="entry name" value="Frizzled_dom"/>
</dbReference>
<dbReference type="CDD" id="cd07451">
    <property type="entry name" value="CRD_SMO"/>
    <property type="match status" value="1"/>
</dbReference>
<dbReference type="FunFam" id="1.20.1070.10:FF:000068">
    <property type="entry name" value="Smoothened, frizzled class receptor"/>
    <property type="match status" value="1"/>
</dbReference>